<reference evidence="1" key="1">
    <citation type="submission" date="2020-03" db="EMBL/GenBank/DDBJ databases">
        <title>Castanea mollissima Vanexum genome sequencing.</title>
        <authorList>
            <person name="Staton M."/>
        </authorList>
    </citation>
    <scope>NUCLEOTIDE SEQUENCE</scope>
    <source>
        <tissue evidence="1">Leaf</tissue>
    </source>
</reference>
<dbReference type="EMBL" id="JRKL02004958">
    <property type="protein sequence ID" value="KAF3951402.1"/>
    <property type="molecule type" value="Genomic_DNA"/>
</dbReference>
<evidence type="ECO:0000313" key="1">
    <source>
        <dbReference type="EMBL" id="KAF3951402.1"/>
    </source>
</evidence>
<proteinExistence type="predicted"/>
<evidence type="ECO:0000313" key="2">
    <source>
        <dbReference type="Proteomes" id="UP000737018"/>
    </source>
</evidence>
<dbReference type="AlphaFoldDB" id="A0A8J4VB51"/>
<dbReference type="Proteomes" id="UP000737018">
    <property type="component" value="Unassembled WGS sequence"/>
</dbReference>
<protein>
    <submittedName>
        <fullName evidence="1">Uncharacterized protein</fullName>
    </submittedName>
</protein>
<organism evidence="1 2">
    <name type="scientific">Castanea mollissima</name>
    <name type="common">Chinese chestnut</name>
    <dbReference type="NCBI Taxonomy" id="60419"/>
    <lineage>
        <taxon>Eukaryota</taxon>
        <taxon>Viridiplantae</taxon>
        <taxon>Streptophyta</taxon>
        <taxon>Embryophyta</taxon>
        <taxon>Tracheophyta</taxon>
        <taxon>Spermatophyta</taxon>
        <taxon>Magnoliopsida</taxon>
        <taxon>eudicotyledons</taxon>
        <taxon>Gunneridae</taxon>
        <taxon>Pentapetalae</taxon>
        <taxon>rosids</taxon>
        <taxon>fabids</taxon>
        <taxon>Fagales</taxon>
        <taxon>Fagaceae</taxon>
        <taxon>Castanea</taxon>
    </lineage>
</organism>
<gene>
    <name evidence="1" type="ORF">CMV_022937</name>
</gene>
<accession>A0A8J4VB51</accession>
<name>A0A8J4VB51_9ROSI</name>
<keyword evidence="2" id="KW-1185">Reference proteome</keyword>
<sequence length="72" mass="7645">MVEQGRSAIFPLSPNETCRASSLSVAKVVNGGAILGFESFLAPRNAGTLGWLGSNGCLEDIFGILTEIQYRL</sequence>
<comment type="caution">
    <text evidence="1">The sequence shown here is derived from an EMBL/GenBank/DDBJ whole genome shotgun (WGS) entry which is preliminary data.</text>
</comment>